<keyword evidence="2" id="KW-1185">Reference proteome</keyword>
<name>A0A3E0VGG9_9MICO</name>
<dbReference type="RefSeq" id="WP_116414427.1">
    <property type="nucleotide sequence ID" value="NZ_NBWZ01000001.1"/>
</dbReference>
<accession>A0A3E0VGG9</accession>
<protein>
    <submittedName>
        <fullName evidence="1">Uncharacterized protein</fullName>
    </submittedName>
</protein>
<proteinExistence type="predicted"/>
<dbReference type="AlphaFoldDB" id="A0A3E0VGG9"/>
<reference evidence="1 2" key="1">
    <citation type="submission" date="2017-04" db="EMBL/GenBank/DDBJ databases">
        <title>Comparative genome analysis of Subtercola boreus.</title>
        <authorList>
            <person name="Cho Y.-J."/>
            <person name="Cho A."/>
            <person name="Kim O.-S."/>
            <person name="Lee J.-I."/>
        </authorList>
    </citation>
    <scope>NUCLEOTIDE SEQUENCE [LARGE SCALE GENOMIC DNA]</scope>
    <source>
        <strain evidence="1 2">K300</strain>
    </source>
</reference>
<evidence type="ECO:0000313" key="2">
    <source>
        <dbReference type="Proteomes" id="UP000256486"/>
    </source>
</evidence>
<evidence type="ECO:0000313" key="1">
    <source>
        <dbReference type="EMBL" id="RFA09034.1"/>
    </source>
</evidence>
<organism evidence="1 2">
    <name type="scientific">Subtercola boreus</name>
    <dbReference type="NCBI Taxonomy" id="120213"/>
    <lineage>
        <taxon>Bacteria</taxon>
        <taxon>Bacillati</taxon>
        <taxon>Actinomycetota</taxon>
        <taxon>Actinomycetes</taxon>
        <taxon>Micrococcales</taxon>
        <taxon>Microbacteriaceae</taxon>
        <taxon>Subtercola</taxon>
    </lineage>
</organism>
<sequence>MTKRYGLDHEFTFIESLASRLHLAGLFMSPAQLLVGLQQLEEHGIEASDAETSLRSFIEHLYPQEIIADVHAEFSGWFEVSGYLCAATASMTWEERHRWFAERFGSDAVRATSVFAEVGR</sequence>
<comment type="caution">
    <text evidence="1">The sequence shown here is derived from an EMBL/GenBank/DDBJ whole genome shotgun (WGS) entry which is preliminary data.</text>
</comment>
<dbReference type="EMBL" id="NBWZ01000001">
    <property type="protein sequence ID" value="RFA09034.1"/>
    <property type="molecule type" value="Genomic_DNA"/>
</dbReference>
<dbReference type="Proteomes" id="UP000256486">
    <property type="component" value="Unassembled WGS sequence"/>
</dbReference>
<gene>
    <name evidence="1" type="ORF">B7R54_07200</name>
</gene>